<dbReference type="GO" id="GO:0005975">
    <property type="term" value="P:carbohydrate metabolic process"/>
    <property type="evidence" value="ECO:0007669"/>
    <property type="project" value="InterPro"/>
</dbReference>
<evidence type="ECO:0000256" key="5">
    <source>
        <dbReference type="ARBA" id="ARBA00022801"/>
    </source>
</evidence>
<dbReference type="InterPro" id="IPR050551">
    <property type="entry name" value="Fructan_Metab_Enzymes"/>
</dbReference>
<dbReference type="InterPro" id="IPR013148">
    <property type="entry name" value="Glyco_hydro_32_N"/>
</dbReference>
<keyword evidence="8" id="KW-0812">Transmembrane</keyword>
<evidence type="ECO:0000256" key="1">
    <source>
        <dbReference type="ARBA" id="ARBA00004410"/>
    </source>
</evidence>
<dbReference type="Gene3D" id="2.115.10.20">
    <property type="entry name" value="Glycosyl hydrolase domain, family 43"/>
    <property type="match status" value="1"/>
</dbReference>
<evidence type="ECO:0000313" key="11">
    <source>
        <dbReference type="EMBL" id="KAL0285490.1"/>
    </source>
</evidence>
<evidence type="ECO:0000259" key="9">
    <source>
        <dbReference type="Pfam" id="PF00251"/>
    </source>
</evidence>
<name>A0AAW2IV18_9LAMI</name>
<organism evidence="11">
    <name type="scientific">Sesamum calycinum</name>
    <dbReference type="NCBI Taxonomy" id="2727403"/>
    <lineage>
        <taxon>Eukaryota</taxon>
        <taxon>Viridiplantae</taxon>
        <taxon>Streptophyta</taxon>
        <taxon>Embryophyta</taxon>
        <taxon>Tracheophyta</taxon>
        <taxon>Spermatophyta</taxon>
        <taxon>Magnoliopsida</taxon>
        <taxon>eudicotyledons</taxon>
        <taxon>Gunneridae</taxon>
        <taxon>Pentapetalae</taxon>
        <taxon>asterids</taxon>
        <taxon>lamiids</taxon>
        <taxon>Lamiales</taxon>
        <taxon>Pedaliaceae</taxon>
        <taxon>Sesamum</taxon>
    </lineage>
</organism>
<dbReference type="EC" id="3.2.1.26" evidence="3"/>
<dbReference type="CDD" id="cd18624">
    <property type="entry name" value="GH32_Fruct1-like"/>
    <property type="match status" value="1"/>
</dbReference>
<accession>A0AAW2IV18</accession>
<keyword evidence="8" id="KW-1133">Transmembrane helix</keyword>
<gene>
    <name evidence="11" type="ORF">Scaly_2818300</name>
</gene>
<dbReference type="InterPro" id="IPR021792">
    <property type="entry name" value="Beta-fructofuranosidase_N"/>
</dbReference>
<evidence type="ECO:0000259" key="10">
    <source>
        <dbReference type="Pfam" id="PF11837"/>
    </source>
</evidence>
<sequence>MAFPGRHALEDPSHSHIPSSYAPLLDSANETSDRQGRRRRASVVALPLMAVLLVVALFSVVALVTNGNKPTPMVSTPPESQQPENMIPPRRGEAEGVSLKSFRPLLGAPKYSWTNKLLAWQKTGFHFQPKKNWMNGPVFYKGWYHFFYQYNPYGAVWGNIAWGHAVSRDLIHWRHLPMAMVPDDWYDINGVWTGSATILEDGRLVMLYTGSTNESVQVQNLAYPADPSDPLLVDWVKYPGNPVLVPPPGIGSKDFRDPTTAWLTPQGKWRFIIGSKLNKTGISLVYDTKDFKTYELLNGLLHSVPGTGMWECVDIFPVSKIVENGLDTGTTGRK</sequence>
<dbReference type="SUPFAM" id="SSF75005">
    <property type="entry name" value="Arabinanase/levansucrase/invertase"/>
    <property type="match status" value="1"/>
</dbReference>
<protein>
    <recommendedName>
        <fullName evidence="3">beta-fructofuranosidase</fullName>
        <ecNumber evidence="3">3.2.1.26</ecNumber>
    </recommendedName>
</protein>
<evidence type="ECO:0000256" key="3">
    <source>
        <dbReference type="ARBA" id="ARBA00012758"/>
    </source>
</evidence>
<dbReference type="Pfam" id="PF00251">
    <property type="entry name" value="Glyco_hydro_32N"/>
    <property type="match status" value="1"/>
</dbReference>
<feature type="region of interest" description="Disordered" evidence="7">
    <location>
        <begin position="1"/>
        <end position="36"/>
    </location>
</feature>
<dbReference type="GO" id="GO:0004564">
    <property type="term" value="F:beta-fructofuranosidase activity"/>
    <property type="evidence" value="ECO:0007669"/>
    <property type="project" value="UniProtKB-EC"/>
</dbReference>
<keyword evidence="4" id="KW-0926">Vacuole</keyword>
<feature type="transmembrane region" description="Helical" evidence="8">
    <location>
        <begin position="43"/>
        <end position="64"/>
    </location>
</feature>
<dbReference type="InterPro" id="IPR001362">
    <property type="entry name" value="Glyco_hydro_32"/>
</dbReference>
<comment type="caution">
    <text evidence="11">The sequence shown here is derived from an EMBL/GenBank/DDBJ whole genome shotgun (WGS) entry which is preliminary data.</text>
</comment>
<dbReference type="GO" id="GO:0005775">
    <property type="term" value="C:vacuolar lumen"/>
    <property type="evidence" value="ECO:0007669"/>
    <property type="project" value="UniProtKB-SubCell"/>
</dbReference>
<evidence type="ECO:0000256" key="6">
    <source>
        <dbReference type="ARBA" id="ARBA00023295"/>
    </source>
</evidence>
<evidence type="ECO:0000256" key="8">
    <source>
        <dbReference type="SAM" id="Phobius"/>
    </source>
</evidence>
<feature type="domain" description="Beta-fructofuranosidase N-terminal" evidence="10">
    <location>
        <begin position="20"/>
        <end position="118"/>
    </location>
</feature>
<keyword evidence="6" id="KW-0326">Glycosidase</keyword>
<proteinExistence type="inferred from homology"/>
<evidence type="ECO:0000256" key="7">
    <source>
        <dbReference type="SAM" id="MobiDB-lite"/>
    </source>
</evidence>
<dbReference type="SMART" id="SM00640">
    <property type="entry name" value="Glyco_32"/>
    <property type="match status" value="1"/>
</dbReference>
<keyword evidence="8" id="KW-0472">Membrane</keyword>
<dbReference type="EMBL" id="JACGWM010001936">
    <property type="protein sequence ID" value="KAL0285490.1"/>
    <property type="molecule type" value="Genomic_DNA"/>
</dbReference>
<keyword evidence="5" id="KW-0378">Hydrolase</keyword>
<comment type="similarity">
    <text evidence="2">Belongs to the glycosyl hydrolase 32 family.</text>
</comment>
<evidence type="ECO:0000256" key="2">
    <source>
        <dbReference type="ARBA" id="ARBA00009902"/>
    </source>
</evidence>
<dbReference type="AlphaFoldDB" id="A0AAW2IV18"/>
<reference evidence="11" key="1">
    <citation type="submission" date="2020-06" db="EMBL/GenBank/DDBJ databases">
        <authorList>
            <person name="Li T."/>
            <person name="Hu X."/>
            <person name="Zhang T."/>
            <person name="Song X."/>
            <person name="Zhang H."/>
            <person name="Dai N."/>
            <person name="Sheng W."/>
            <person name="Hou X."/>
            <person name="Wei L."/>
        </authorList>
    </citation>
    <scope>NUCLEOTIDE SEQUENCE</scope>
    <source>
        <strain evidence="11">KEN8</strain>
        <tissue evidence="11">Leaf</tissue>
    </source>
</reference>
<dbReference type="PANTHER" id="PTHR31953">
    <property type="entry name" value="BETA-FRUCTOFURANOSIDASE, INSOLUBLE ISOENZYME CWINV1-RELATED"/>
    <property type="match status" value="1"/>
</dbReference>
<evidence type="ECO:0000256" key="4">
    <source>
        <dbReference type="ARBA" id="ARBA00022554"/>
    </source>
</evidence>
<dbReference type="InterPro" id="IPR023296">
    <property type="entry name" value="Glyco_hydro_beta-prop_sf"/>
</dbReference>
<feature type="domain" description="Glycosyl hydrolase family 32 N-terminal" evidence="9">
    <location>
        <begin position="126"/>
        <end position="320"/>
    </location>
</feature>
<reference evidence="11" key="2">
    <citation type="journal article" date="2024" name="Plant">
        <title>Genomic evolution and insights into agronomic trait innovations of Sesamum species.</title>
        <authorList>
            <person name="Miao H."/>
            <person name="Wang L."/>
            <person name="Qu L."/>
            <person name="Liu H."/>
            <person name="Sun Y."/>
            <person name="Le M."/>
            <person name="Wang Q."/>
            <person name="Wei S."/>
            <person name="Zheng Y."/>
            <person name="Lin W."/>
            <person name="Duan Y."/>
            <person name="Cao H."/>
            <person name="Xiong S."/>
            <person name="Wang X."/>
            <person name="Wei L."/>
            <person name="Li C."/>
            <person name="Ma Q."/>
            <person name="Ju M."/>
            <person name="Zhao R."/>
            <person name="Li G."/>
            <person name="Mu C."/>
            <person name="Tian Q."/>
            <person name="Mei H."/>
            <person name="Zhang T."/>
            <person name="Gao T."/>
            <person name="Zhang H."/>
        </authorList>
    </citation>
    <scope>NUCLEOTIDE SEQUENCE</scope>
    <source>
        <strain evidence="11">KEN8</strain>
    </source>
</reference>
<dbReference type="Pfam" id="PF11837">
    <property type="entry name" value="INV_N"/>
    <property type="match status" value="1"/>
</dbReference>
<comment type="subcellular location">
    <subcellularLocation>
        <location evidence="1">Vacuole lumen</location>
    </subcellularLocation>
</comment>